<reference evidence="2" key="1">
    <citation type="journal article" date="2015" name="Nature">
        <title>Complex archaea that bridge the gap between prokaryotes and eukaryotes.</title>
        <authorList>
            <person name="Spang A."/>
            <person name="Saw J.H."/>
            <person name="Jorgensen S.L."/>
            <person name="Zaremba-Niedzwiedzka K."/>
            <person name="Martijn J."/>
            <person name="Lind A.E."/>
            <person name="van Eijk R."/>
            <person name="Schleper C."/>
            <person name="Guy L."/>
            <person name="Ettema T.J."/>
        </authorList>
    </citation>
    <scope>NUCLEOTIDE SEQUENCE</scope>
</reference>
<accession>A0A0F9XXD6</accession>
<dbReference type="PROSITE" id="PS51257">
    <property type="entry name" value="PROKAR_LIPOPROTEIN"/>
    <property type="match status" value="1"/>
</dbReference>
<dbReference type="Pfam" id="PF13432">
    <property type="entry name" value="TPR_16"/>
    <property type="match status" value="1"/>
</dbReference>
<dbReference type="Gene3D" id="1.25.40.10">
    <property type="entry name" value="Tetratricopeptide repeat domain"/>
    <property type="match status" value="1"/>
</dbReference>
<dbReference type="CDD" id="cd02549">
    <property type="entry name" value="Peptidase_C39A"/>
    <property type="match status" value="1"/>
</dbReference>
<dbReference type="InterPro" id="IPR039563">
    <property type="entry name" value="Peptidase_C39_single_dom"/>
</dbReference>
<comment type="caution">
    <text evidence="2">The sequence shown here is derived from an EMBL/GenBank/DDBJ whole genome shotgun (WGS) entry which is preliminary data.</text>
</comment>
<sequence>MRISFRLLATLGLAALLSACAGTPTAPTRAQLPEDLSTRHLLADVPFYAQDEYQCGPAALAMMLNQRGIEATPEALKERVYIPERKGSLQVEMVAAARDKGMLVYPLEPELQAVLREIDAGNPVLVMQNLAFNWYPKWHYAVAIGYDLAEQELILHSGLQQEQREPFKLFLRTWQRADHWARVILPADQLPATAEPLPYLRAASDLEQTGQLDSAKNAYQTALIRWPEQAAARLGLGNVAWQQGDRSIAVAHFSELTRQFPALDAGWNNLITGLTEMGCQQAAEVAQHCSDQRSDISAKNDQNAACPLPACP</sequence>
<dbReference type="EMBL" id="LAZR01000024">
    <property type="protein sequence ID" value="KKO04087.1"/>
    <property type="molecule type" value="Genomic_DNA"/>
</dbReference>
<dbReference type="NCBIfam" id="NF033920">
    <property type="entry name" value="C39_PA2778_fam"/>
    <property type="match status" value="1"/>
</dbReference>
<organism evidence="2">
    <name type="scientific">marine sediment metagenome</name>
    <dbReference type="NCBI Taxonomy" id="412755"/>
    <lineage>
        <taxon>unclassified sequences</taxon>
        <taxon>metagenomes</taxon>
        <taxon>ecological metagenomes</taxon>
    </lineage>
</organism>
<dbReference type="InterPro" id="IPR011990">
    <property type="entry name" value="TPR-like_helical_dom_sf"/>
</dbReference>
<name>A0A0F9XXD6_9ZZZZ</name>
<proteinExistence type="predicted"/>
<feature type="domain" description="Peptidase C39-like" evidence="1">
    <location>
        <begin position="44"/>
        <end position="155"/>
    </location>
</feature>
<dbReference type="SUPFAM" id="SSF48452">
    <property type="entry name" value="TPR-like"/>
    <property type="match status" value="1"/>
</dbReference>
<dbReference type="Gene3D" id="3.90.70.10">
    <property type="entry name" value="Cysteine proteinases"/>
    <property type="match status" value="1"/>
</dbReference>
<dbReference type="AlphaFoldDB" id="A0A0F9XXD6"/>
<dbReference type="Pfam" id="PF13529">
    <property type="entry name" value="Peptidase_C39_2"/>
    <property type="match status" value="1"/>
</dbReference>
<protein>
    <recommendedName>
        <fullName evidence="1">Peptidase C39-like domain-containing protein</fullName>
    </recommendedName>
</protein>
<evidence type="ECO:0000259" key="1">
    <source>
        <dbReference type="Pfam" id="PF13529"/>
    </source>
</evidence>
<evidence type="ECO:0000313" key="2">
    <source>
        <dbReference type="EMBL" id="KKO04087.1"/>
    </source>
</evidence>
<dbReference type="InterPro" id="IPR039564">
    <property type="entry name" value="Peptidase_C39-like"/>
</dbReference>
<gene>
    <name evidence="2" type="ORF">LCGC14_0089810</name>
</gene>